<accession>A0A8X9AAT9</accession>
<dbReference type="PANTHER" id="PTHR31170:SF17">
    <property type="match status" value="1"/>
</dbReference>
<evidence type="ECO:0000256" key="1">
    <source>
        <dbReference type="SAM" id="Phobius"/>
    </source>
</evidence>
<dbReference type="InterPro" id="IPR004158">
    <property type="entry name" value="DUF247_pln"/>
</dbReference>
<evidence type="ECO:0000313" key="3">
    <source>
        <dbReference type="Proteomes" id="UP000298416"/>
    </source>
</evidence>
<dbReference type="EMBL" id="PNBA02000001">
    <property type="protein sequence ID" value="KAG6435417.1"/>
    <property type="molecule type" value="Genomic_DNA"/>
</dbReference>
<proteinExistence type="predicted"/>
<keyword evidence="1" id="KW-0472">Membrane</keyword>
<dbReference type="OrthoDB" id="672127at2759"/>
<organism evidence="2">
    <name type="scientific">Salvia splendens</name>
    <name type="common">Scarlet sage</name>
    <dbReference type="NCBI Taxonomy" id="180675"/>
    <lineage>
        <taxon>Eukaryota</taxon>
        <taxon>Viridiplantae</taxon>
        <taxon>Streptophyta</taxon>
        <taxon>Embryophyta</taxon>
        <taxon>Tracheophyta</taxon>
        <taxon>Spermatophyta</taxon>
        <taxon>Magnoliopsida</taxon>
        <taxon>eudicotyledons</taxon>
        <taxon>Gunneridae</taxon>
        <taxon>Pentapetalae</taxon>
        <taxon>asterids</taxon>
        <taxon>lamiids</taxon>
        <taxon>Lamiales</taxon>
        <taxon>Lamiaceae</taxon>
        <taxon>Nepetoideae</taxon>
        <taxon>Mentheae</taxon>
        <taxon>Salviinae</taxon>
        <taxon>Salvia</taxon>
        <taxon>Salvia subgen. Calosphace</taxon>
        <taxon>core Calosphace</taxon>
    </lineage>
</organism>
<reference evidence="2" key="1">
    <citation type="submission" date="2018-01" db="EMBL/GenBank/DDBJ databases">
        <authorList>
            <person name="Mao J.F."/>
        </authorList>
    </citation>
    <scope>NUCLEOTIDE SEQUENCE</scope>
    <source>
        <strain evidence="2">Huo1</strain>
        <tissue evidence="2">Leaf</tissue>
    </source>
</reference>
<keyword evidence="1" id="KW-0812">Transmembrane</keyword>
<evidence type="ECO:0000313" key="2">
    <source>
        <dbReference type="EMBL" id="KAG6435417.1"/>
    </source>
</evidence>
<protein>
    <submittedName>
        <fullName evidence="2">Uncharacterized protein</fullName>
    </submittedName>
</protein>
<sequence>MESNNTELASTSLKAKLSQLADAQSESTIYRVHRQLRNVNPKAYEPEMIAIGPYHHDNEHLKMMEDHKLRYLQQLLVEKNPLDGVGRYVAALERVEADARKCYADQPRSLTPAQFIEMLVLDGCFIVQLVRKFDKVNSRETKDPIFQMDWMINNLQRDLMLFENQLPFFVLCELYDLIEVPGQYKRFGFLLLKFFSILYPGRYCPLVPVKPIIDPRQVKHLLDFIHLNWFHHSSRPGKEKVKFIDTATRLEEANVKFEIRSEGGTLLNVGFEEGVMKIPPLTIEDRTESFLRNLVTYEQYFQHTSVTDYVHFLDCILDSSMDVEKLSRKGIIDNWLGDARTVAEMVNKLGDSVAGPGDSFVYGEMFEDVQKHCAKPMNKWRASLKRKYFNSPWAVISVLVGAMLLILTAVQTVFTILQGRCSNI</sequence>
<comment type="caution">
    <text evidence="2">The sequence shown here is derived from an EMBL/GenBank/DDBJ whole genome shotgun (WGS) entry which is preliminary data.</text>
</comment>
<name>A0A8X9AAT9_SALSN</name>
<dbReference type="AlphaFoldDB" id="A0A8X9AAT9"/>
<reference evidence="2" key="2">
    <citation type="submission" date="2020-08" db="EMBL/GenBank/DDBJ databases">
        <title>Plant Genome Project.</title>
        <authorList>
            <person name="Zhang R.-G."/>
        </authorList>
    </citation>
    <scope>NUCLEOTIDE SEQUENCE</scope>
    <source>
        <strain evidence="2">Huo1</strain>
        <tissue evidence="2">Leaf</tissue>
    </source>
</reference>
<keyword evidence="3" id="KW-1185">Reference proteome</keyword>
<dbReference type="Proteomes" id="UP000298416">
    <property type="component" value="Unassembled WGS sequence"/>
</dbReference>
<keyword evidence="1" id="KW-1133">Transmembrane helix</keyword>
<feature type="transmembrane region" description="Helical" evidence="1">
    <location>
        <begin position="393"/>
        <end position="417"/>
    </location>
</feature>
<dbReference type="Pfam" id="PF03140">
    <property type="entry name" value="DUF247"/>
    <property type="match status" value="1"/>
</dbReference>
<gene>
    <name evidence="2" type="ORF">SASPL_100290</name>
</gene>
<dbReference type="PANTHER" id="PTHR31170">
    <property type="entry name" value="BNAC04G53230D PROTEIN"/>
    <property type="match status" value="1"/>
</dbReference>